<dbReference type="SUPFAM" id="SSF47923">
    <property type="entry name" value="Ypt/Rab-GAP domain of gyp1p"/>
    <property type="match status" value="1"/>
</dbReference>
<gene>
    <name evidence="4" type="primary">BnaA04g29260D</name>
    <name evidence="4" type="ORF">GSBRNA2T00008101001</name>
</gene>
<feature type="compositionally biased region" description="Polar residues" evidence="2">
    <location>
        <begin position="265"/>
        <end position="274"/>
    </location>
</feature>
<dbReference type="InterPro" id="IPR000195">
    <property type="entry name" value="Rab-GAP-TBC_dom"/>
</dbReference>
<dbReference type="GO" id="GO:0005096">
    <property type="term" value="F:GTPase activator activity"/>
    <property type="evidence" value="ECO:0000318"/>
    <property type="project" value="GO_Central"/>
</dbReference>
<evidence type="ECO:0000313" key="5">
    <source>
        <dbReference type="Proteomes" id="UP000028999"/>
    </source>
</evidence>
<keyword evidence="5" id="KW-1185">Reference proteome</keyword>
<dbReference type="Proteomes" id="UP000028999">
    <property type="component" value="Unassembled WGS sequence"/>
</dbReference>
<dbReference type="Gene3D" id="1.10.472.80">
    <property type="entry name" value="Ypt/Rab-GAP domain of gyp1p, domain 3"/>
    <property type="match status" value="1"/>
</dbReference>
<feature type="region of interest" description="Disordered" evidence="2">
    <location>
        <begin position="265"/>
        <end position="303"/>
    </location>
</feature>
<dbReference type="STRING" id="3708.A0A078ITY9"/>
<keyword evidence="1" id="KW-0175">Coiled coil</keyword>
<evidence type="ECO:0000259" key="3">
    <source>
        <dbReference type="Pfam" id="PF00566"/>
    </source>
</evidence>
<organism evidence="4 5">
    <name type="scientific">Brassica napus</name>
    <name type="common">Rape</name>
    <dbReference type="NCBI Taxonomy" id="3708"/>
    <lineage>
        <taxon>Eukaryota</taxon>
        <taxon>Viridiplantae</taxon>
        <taxon>Streptophyta</taxon>
        <taxon>Embryophyta</taxon>
        <taxon>Tracheophyta</taxon>
        <taxon>Spermatophyta</taxon>
        <taxon>Magnoliopsida</taxon>
        <taxon>eudicotyledons</taxon>
        <taxon>Gunneridae</taxon>
        <taxon>Pentapetalae</taxon>
        <taxon>rosids</taxon>
        <taxon>malvids</taxon>
        <taxon>Brassicales</taxon>
        <taxon>Brassicaceae</taxon>
        <taxon>Brassiceae</taxon>
        <taxon>Brassica</taxon>
    </lineage>
</organism>
<dbReference type="PANTHER" id="PTHR47219">
    <property type="entry name" value="RAB GTPASE-ACTIVATING PROTEIN 1-LIKE"/>
    <property type="match status" value="1"/>
</dbReference>
<evidence type="ECO:0000256" key="1">
    <source>
        <dbReference type="SAM" id="Coils"/>
    </source>
</evidence>
<feature type="coiled-coil region" evidence="1">
    <location>
        <begin position="423"/>
        <end position="468"/>
    </location>
</feature>
<dbReference type="PANTHER" id="PTHR47219:SF20">
    <property type="entry name" value="TBC1 DOMAIN FAMILY MEMBER 2B"/>
    <property type="match status" value="1"/>
</dbReference>
<dbReference type="EMBL" id="LK033142">
    <property type="protein sequence ID" value="CDY52919.1"/>
    <property type="molecule type" value="Genomic_DNA"/>
</dbReference>
<accession>A0A078ITY9</accession>
<sequence length="488" mass="54729">MTRITHLPHRHAATRSRVANPITRVFTSCPELILVRPQTRHGPRVDTNDSHNTQPQKVSPFVSSSSSPDAYGFSVRTCQNLPGHPALDDDGSNALRRLLTAYARHNPSVGYCQVACVTAPWFLSIFINMLPWESVLRVWDVLLFEGNRVMLFRTALALMEFYGPTLITTKDAGDAITLLQSMTGSTFERSQLVFTACMGYQDYALNKDNACSLLHLGLCVAFAYSFAYHRGWNAHLRSLGLNRGLFLQFTKFGAKYEVIQSSGTEGPVLQTSGKSPLERHGHAETDATTPDGDSGASTRGRATRYHIPARMKEKLRDGLTRVRSRGFRYSRCRRESFDGSRGDHDARCLLDLLISLLVEGSQCYFTWSCIPFALESLRTGLTSFIPQHLIRSLETPIIKQGVRELRKLVSDKKDQEAAMIQVLMGIEQEHKVTEDARRAAEQDAAAQRHAAQEKYEEAVAGLVEMEERAVMAESMLEATFQYHKAQPW</sequence>
<protein>
    <submittedName>
        <fullName evidence="4">BnaA04g29260D protein</fullName>
    </submittedName>
</protein>
<evidence type="ECO:0000256" key="2">
    <source>
        <dbReference type="SAM" id="MobiDB-lite"/>
    </source>
</evidence>
<dbReference type="PaxDb" id="3708-A0A078ITY9"/>
<feature type="domain" description="Rab-GAP TBC" evidence="3">
    <location>
        <begin position="116"/>
        <end position="165"/>
    </location>
</feature>
<dbReference type="Gramene" id="CDY52919">
    <property type="protein sequence ID" value="CDY52919"/>
    <property type="gene ID" value="GSBRNA2T00008101001"/>
</dbReference>
<dbReference type="InterPro" id="IPR035969">
    <property type="entry name" value="Rab-GAP_TBC_sf"/>
</dbReference>
<feature type="region of interest" description="Disordered" evidence="2">
    <location>
        <begin position="37"/>
        <end position="66"/>
    </location>
</feature>
<proteinExistence type="predicted"/>
<reference evidence="4 5" key="1">
    <citation type="journal article" date="2014" name="Science">
        <title>Plant genetics. Early allopolyploid evolution in the post-Neolithic Brassica napus oilseed genome.</title>
        <authorList>
            <person name="Chalhoub B."/>
            <person name="Denoeud F."/>
            <person name="Liu S."/>
            <person name="Parkin I.A."/>
            <person name="Tang H."/>
            <person name="Wang X."/>
            <person name="Chiquet J."/>
            <person name="Belcram H."/>
            <person name="Tong C."/>
            <person name="Samans B."/>
            <person name="Correa M."/>
            <person name="Da Silva C."/>
            <person name="Just J."/>
            <person name="Falentin C."/>
            <person name="Koh C.S."/>
            <person name="Le Clainche I."/>
            <person name="Bernard M."/>
            <person name="Bento P."/>
            <person name="Noel B."/>
            <person name="Labadie K."/>
            <person name="Alberti A."/>
            <person name="Charles M."/>
            <person name="Arnaud D."/>
            <person name="Guo H."/>
            <person name="Daviaud C."/>
            <person name="Alamery S."/>
            <person name="Jabbari K."/>
            <person name="Zhao M."/>
            <person name="Edger P.P."/>
            <person name="Chelaifa H."/>
            <person name="Tack D."/>
            <person name="Lassalle G."/>
            <person name="Mestiri I."/>
            <person name="Schnel N."/>
            <person name="Le Paslier M.C."/>
            <person name="Fan G."/>
            <person name="Renault V."/>
            <person name="Bayer P.E."/>
            <person name="Golicz A.A."/>
            <person name="Manoli S."/>
            <person name="Lee T.H."/>
            <person name="Thi V.H."/>
            <person name="Chalabi S."/>
            <person name="Hu Q."/>
            <person name="Fan C."/>
            <person name="Tollenaere R."/>
            <person name="Lu Y."/>
            <person name="Battail C."/>
            <person name="Shen J."/>
            <person name="Sidebottom C.H."/>
            <person name="Wang X."/>
            <person name="Canaguier A."/>
            <person name="Chauveau A."/>
            <person name="Berard A."/>
            <person name="Deniot G."/>
            <person name="Guan M."/>
            <person name="Liu Z."/>
            <person name="Sun F."/>
            <person name="Lim Y.P."/>
            <person name="Lyons E."/>
            <person name="Town C.D."/>
            <person name="Bancroft I."/>
            <person name="Wang X."/>
            <person name="Meng J."/>
            <person name="Ma J."/>
            <person name="Pires J.C."/>
            <person name="King G.J."/>
            <person name="Brunel D."/>
            <person name="Delourme R."/>
            <person name="Renard M."/>
            <person name="Aury J.M."/>
            <person name="Adams K.L."/>
            <person name="Batley J."/>
            <person name="Snowdon R.J."/>
            <person name="Tost J."/>
            <person name="Edwards D."/>
            <person name="Zhou Y."/>
            <person name="Hua W."/>
            <person name="Sharpe A.G."/>
            <person name="Paterson A.H."/>
            <person name="Guan C."/>
            <person name="Wincker P."/>
        </authorList>
    </citation>
    <scope>NUCLEOTIDE SEQUENCE [LARGE SCALE GENOMIC DNA]</scope>
    <source>
        <strain evidence="5">cv. Darmor-bzh</strain>
    </source>
</reference>
<dbReference type="AlphaFoldDB" id="A0A078ITY9"/>
<evidence type="ECO:0000313" key="4">
    <source>
        <dbReference type="EMBL" id="CDY52919.1"/>
    </source>
</evidence>
<name>A0A078ITY9_BRANA</name>
<dbReference type="InterPro" id="IPR050302">
    <property type="entry name" value="Rab_GAP_TBC_domain"/>
</dbReference>
<dbReference type="Pfam" id="PF00566">
    <property type="entry name" value="RabGAP-TBC"/>
    <property type="match status" value="1"/>
</dbReference>
<feature type="compositionally biased region" description="Basic and acidic residues" evidence="2">
    <location>
        <begin position="276"/>
        <end position="285"/>
    </location>
</feature>